<sequence length="239" mass="27569">MVVESILRVKKKWLDRFSCRNDNLAKLDRVQDSFDQEKLKILINMMPLIIEINEFRSDTRRSLFLSTEIFIKIGVMIASTRSTLIRAEKSPETTTVRLVVTTTTWQKKITNFHFITVKLPVAKDHRMTSCLCVTQMTFNYRTETSVQDRRSTEHFVNFTFGDAAADASTLTSFELSFDWGAEDEDFSLLANNFDIKLDVAAENFGATVVSLRRKKAKIKVCEKIEFGRLTKTTDIQQKQ</sequence>
<evidence type="ECO:0000313" key="2">
    <source>
        <dbReference type="WBParaSite" id="nRc.2.0.1.t02707-RA"/>
    </source>
</evidence>
<accession>A0A915HMX8</accession>
<evidence type="ECO:0000313" key="1">
    <source>
        <dbReference type="Proteomes" id="UP000887565"/>
    </source>
</evidence>
<dbReference type="Proteomes" id="UP000887565">
    <property type="component" value="Unplaced"/>
</dbReference>
<dbReference type="AlphaFoldDB" id="A0A915HMX8"/>
<name>A0A915HMX8_ROMCU</name>
<keyword evidence="1" id="KW-1185">Reference proteome</keyword>
<proteinExistence type="predicted"/>
<reference evidence="2" key="1">
    <citation type="submission" date="2022-11" db="UniProtKB">
        <authorList>
            <consortium name="WormBaseParasite"/>
        </authorList>
    </citation>
    <scope>IDENTIFICATION</scope>
</reference>
<protein>
    <submittedName>
        <fullName evidence="2">Uncharacterized protein</fullName>
    </submittedName>
</protein>
<organism evidence="1 2">
    <name type="scientific">Romanomermis culicivorax</name>
    <name type="common">Nematode worm</name>
    <dbReference type="NCBI Taxonomy" id="13658"/>
    <lineage>
        <taxon>Eukaryota</taxon>
        <taxon>Metazoa</taxon>
        <taxon>Ecdysozoa</taxon>
        <taxon>Nematoda</taxon>
        <taxon>Enoplea</taxon>
        <taxon>Dorylaimia</taxon>
        <taxon>Mermithida</taxon>
        <taxon>Mermithoidea</taxon>
        <taxon>Mermithidae</taxon>
        <taxon>Romanomermis</taxon>
    </lineage>
</organism>
<dbReference type="WBParaSite" id="nRc.2.0.1.t02707-RA">
    <property type="protein sequence ID" value="nRc.2.0.1.t02707-RA"/>
    <property type="gene ID" value="nRc.2.0.1.g02707"/>
</dbReference>